<proteinExistence type="predicted"/>
<name>A0A1Y2GER7_9FUNG</name>
<keyword evidence="1" id="KW-0812">Transmembrane</keyword>
<accession>A0A1Y2GER7</accession>
<dbReference type="GeneID" id="33567004"/>
<dbReference type="RefSeq" id="XP_021878563.1">
    <property type="nucleotide sequence ID" value="XM_022025160.1"/>
</dbReference>
<feature type="transmembrane region" description="Helical" evidence="1">
    <location>
        <begin position="25"/>
        <end position="44"/>
    </location>
</feature>
<comment type="caution">
    <text evidence="2">The sequence shown here is derived from an EMBL/GenBank/DDBJ whole genome shotgun (WGS) entry which is preliminary data.</text>
</comment>
<dbReference type="PROSITE" id="PS51257">
    <property type="entry name" value="PROKAR_LIPOPROTEIN"/>
    <property type="match status" value="1"/>
</dbReference>
<dbReference type="AlphaFoldDB" id="A0A1Y2GER7"/>
<gene>
    <name evidence="2" type="ORF">BCR41DRAFT_359011</name>
</gene>
<dbReference type="Proteomes" id="UP000193648">
    <property type="component" value="Unassembled WGS sequence"/>
</dbReference>
<keyword evidence="1" id="KW-0472">Membrane</keyword>
<dbReference type="InParanoid" id="A0A1Y2GER7"/>
<feature type="transmembrane region" description="Helical" evidence="1">
    <location>
        <begin position="72"/>
        <end position="95"/>
    </location>
</feature>
<evidence type="ECO:0000313" key="2">
    <source>
        <dbReference type="EMBL" id="ORZ08780.1"/>
    </source>
</evidence>
<dbReference type="EMBL" id="MCFF01000036">
    <property type="protein sequence ID" value="ORZ08780.1"/>
    <property type="molecule type" value="Genomic_DNA"/>
</dbReference>
<evidence type="ECO:0000313" key="3">
    <source>
        <dbReference type="Proteomes" id="UP000193648"/>
    </source>
</evidence>
<sequence length="96" mass="11069">MTEKAKPIIYLFAPFILYCIEYPSFPWTITCSCSCIFVYVVCLVNNRVETSADKIPYLMLHKELNTILRRGTLFPLFQSLSFAGVLSLLFLPMLYS</sequence>
<organism evidence="2 3">
    <name type="scientific">Lobosporangium transversale</name>
    <dbReference type="NCBI Taxonomy" id="64571"/>
    <lineage>
        <taxon>Eukaryota</taxon>
        <taxon>Fungi</taxon>
        <taxon>Fungi incertae sedis</taxon>
        <taxon>Mucoromycota</taxon>
        <taxon>Mortierellomycotina</taxon>
        <taxon>Mortierellomycetes</taxon>
        <taxon>Mortierellales</taxon>
        <taxon>Mortierellaceae</taxon>
        <taxon>Lobosporangium</taxon>
    </lineage>
</organism>
<protein>
    <submittedName>
        <fullName evidence="2">Uncharacterized protein</fullName>
    </submittedName>
</protein>
<evidence type="ECO:0000256" key="1">
    <source>
        <dbReference type="SAM" id="Phobius"/>
    </source>
</evidence>
<keyword evidence="1" id="KW-1133">Transmembrane helix</keyword>
<keyword evidence="3" id="KW-1185">Reference proteome</keyword>
<reference evidence="2 3" key="1">
    <citation type="submission" date="2016-07" db="EMBL/GenBank/DDBJ databases">
        <title>Pervasive Adenine N6-methylation of Active Genes in Fungi.</title>
        <authorList>
            <consortium name="DOE Joint Genome Institute"/>
            <person name="Mondo S.J."/>
            <person name="Dannebaum R.O."/>
            <person name="Kuo R.C."/>
            <person name="Labutti K."/>
            <person name="Haridas S."/>
            <person name="Kuo A."/>
            <person name="Salamov A."/>
            <person name="Ahrendt S.R."/>
            <person name="Lipzen A."/>
            <person name="Sullivan W."/>
            <person name="Andreopoulos W.B."/>
            <person name="Clum A."/>
            <person name="Lindquist E."/>
            <person name="Daum C."/>
            <person name="Ramamoorthy G.K."/>
            <person name="Gryganskyi A."/>
            <person name="Culley D."/>
            <person name="Magnuson J.K."/>
            <person name="James T.Y."/>
            <person name="O'Malley M.A."/>
            <person name="Stajich J.E."/>
            <person name="Spatafora J.W."/>
            <person name="Visel A."/>
            <person name="Grigoriev I.V."/>
        </authorList>
    </citation>
    <scope>NUCLEOTIDE SEQUENCE [LARGE SCALE GENOMIC DNA]</scope>
    <source>
        <strain evidence="2 3">NRRL 3116</strain>
    </source>
</reference>